<evidence type="ECO:0000256" key="3">
    <source>
        <dbReference type="ARBA" id="ARBA00023163"/>
    </source>
</evidence>
<dbReference type="GO" id="GO:0003677">
    <property type="term" value="F:DNA binding"/>
    <property type="evidence" value="ECO:0007669"/>
    <property type="project" value="UniProtKB-KW"/>
</dbReference>
<protein>
    <submittedName>
        <fullName evidence="5">CRP-like cAMP-binding protein</fullName>
    </submittedName>
</protein>
<dbReference type="GO" id="GO:0003700">
    <property type="term" value="F:DNA-binding transcription factor activity"/>
    <property type="evidence" value="ECO:0007669"/>
    <property type="project" value="TreeGrafter"/>
</dbReference>
<dbReference type="EMBL" id="SNWD01000007">
    <property type="protein sequence ID" value="TDN81703.1"/>
    <property type="molecule type" value="Genomic_DNA"/>
</dbReference>
<gene>
    <name evidence="5" type="ORF">EV664_107103</name>
</gene>
<dbReference type="Pfam" id="PF13545">
    <property type="entry name" value="HTH_Crp_2"/>
    <property type="match status" value="1"/>
</dbReference>
<name>A0A4R6FJW9_9SPHN</name>
<dbReference type="PROSITE" id="PS51063">
    <property type="entry name" value="HTH_CRP_2"/>
    <property type="match status" value="1"/>
</dbReference>
<dbReference type="Gene3D" id="2.60.120.10">
    <property type="entry name" value="Jelly Rolls"/>
    <property type="match status" value="1"/>
</dbReference>
<dbReference type="Pfam" id="PF00027">
    <property type="entry name" value="cNMP_binding"/>
    <property type="match status" value="1"/>
</dbReference>
<dbReference type="InterPro" id="IPR050397">
    <property type="entry name" value="Env_Response_Regulators"/>
</dbReference>
<evidence type="ECO:0000313" key="6">
    <source>
        <dbReference type="Proteomes" id="UP000295493"/>
    </source>
</evidence>
<dbReference type="GO" id="GO:0005829">
    <property type="term" value="C:cytosol"/>
    <property type="evidence" value="ECO:0007669"/>
    <property type="project" value="TreeGrafter"/>
</dbReference>
<evidence type="ECO:0000256" key="1">
    <source>
        <dbReference type="ARBA" id="ARBA00023015"/>
    </source>
</evidence>
<dbReference type="SUPFAM" id="SSF46785">
    <property type="entry name" value="Winged helix' DNA-binding domain"/>
    <property type="match status" value="1"/>
</dbReference>
<evidence type="ECO:0000313" key="5">
    <source>
        <dbReference type="EMBL" id="TDN81703.1"/>
    </source>
</evidence>
<dbReference type="Gene3D" id="1.10.10.10">
    <property type="entry name" value="Winged helix-like DNA-binding domain superfamily/Winged helix DNA-binding domain"/>
    <property type="match status" value="1"/>
</dbReference>
<keyword evidence="1" id="KW-0805">Transcription regulation</keyword>
<dbReference type="InterPro" id="IPR018490">
    <property type="entry name" value="cNMP-bd_dom_sf"/>
</dbReference>
<dbReference type="CDD" id="cd00038">
    <property type="entry name" value="CAP_ED"/>
    <property type="match status" value="1"/>
</dbReference>
<reference evidence="5 6" key="1">
    <citation type="submission" date="2019-03" db="EMBL/GenBank/DDBJ databases">
        <title>Genomic Encyclopedia of Type Strains, Phase IV (KMG-IV): sequencing the most valuable type-strain genomes for metagenomic binning, comparative biology and taxonomic classification.</title>
        <authorList>
            <person name="Goeker M."/>
        </authorList>
    </citation>
    <scope>NUCLEOTIDE SEQUENCE [LARGE SCALE GENOMIC DNA]</scope>
    <source>
        <strain evidence="5 6">DSM 25059</strain>
    </source>
</reference>
<evidence type="ECO:0000256" key="2">
    <source>
        <dbReference type="ARBA" id="ARBA00023125"/>
    </source>
</evidence>
<dbReference type="InterPro" id="IPR012318">
    <property type="entry name" value="HTH_CRP"/>
</dbReference>
<dbReference type="InterPro" id="IPR014710">
    <property type="entry name" value="RmlC-like_jellyroll"/>
</dbReference>
<proteinExistence type="predicted"/>
<dbReference type="PANTHER" id="PTHR24567:SF68">
    <property type="entry name" value="DNA-BINDING TRANSCRIPTIONAL DUAL REGULATOR CRP"/>
    <property type="match status" value="1"/>
</dbReference>
<keyword evidence="2" id="KW-0238">DNA-binding</keyword>
<dbReference type="InterPro" id="IPR036390">
    <property type="entry name" value="WH_DNA-bd_sf"/>
</dbReference>
<dbReference type="SMART" id="SM00419">
    <property type="entry name" value="HTH_CRP"/>
    <property type="match status" value="1"/>
</dbReference>
<dbReference type="AlphaFoldDB" id="A0A4R6FJW9"/>
<dbReference type="InterPro" id="IPR000595">
    <property type="entry name" value="cNMP-bd_dom"/>
</dbReference>
<feature type="domain" description="HTH crp-type" evidence="4">
    <location>
        <begin position="143"/>
        <end position="217"/>
    </location>
</feature>
<comment type="caution">
    <text evidence="5">The sequence shown here is derived from an EMBL/GenBank/DDBJ whole genome shotgun (WGS) entry which is preliminary data.</text>
</comment>
<dbReference type="InterPro" id="IPR036388">
    <property type="entry name" value="WH-like_DNA-bd_sf"/>
</dbReference>
<dbReference type="OrthoDB" id="6155297at2"/>
<accession>A0A4R6FJW9</accession>
<keyword evidence="6" id="KW-1185">Reference proteome</keyword>
<organism evidence="5 6">
    <name type="scientific">Stakelama pacifica</name>
    <dbReference type="NCBI Taxonomy" id="517720"/>
    <lineage>
        <taxon>Bacteria</taxon>
        <taxon>Pseudomonadati</taxon>
        <taxon>Pseudomonadota</taxon>
        <taxon>Alphaproteobacteria</taxon>
        <taxon>Sphingomonadales</taxon>
        <taxon>Sphingomonadaceae</taxon>
        <taxon>Stakelama</taxon>
    </lineage>
</organism>
<keyword evidence="3" id="KW-0804">Transcription</keyword>
<dbReference type="SUPFAM" id="SSF51206">
    <property type="entry name" value="cAMP-binding domain-like"/>
    <property type="match status" value="1"/>
</dbReference>
<evidence type="ECO:0000259" key="4">
    <source>
        <dbReference type="PROSITE" id="PS51063"/>
    </source>
</evidence>
<sequence length="242" mass="26532">MLPLNRFSEFASLTERERQLINQLADPPGIVPKNSRLRSEGDRPEAVYLLLEGWAGTSLALPGGGRQIMRVHLPGDLMGMPSLCLEHAAETLTAFSQIKVATIPNARLMALFTKAPRVAALIFLASQRERVALMDMTASLGRSSALARLASVLIDLHGRLRAIGLTEGNRLDLALTQEQLADMVGVTPVHVNRTLRELEQRGVIARHLNQVRLIDEPALRAMAGMVERCTVRDPEWLPAAGK</sequence>
<dbReference type="SMART" id="SM00100">
    <property type="entry name" value="cNMP"/>
    <property type="match status" value="1"/>
</dbReference>
<dbReference type="PANTHER" id="PTHR24567">
    <property type="entry name" value="CRP FAMILY TRANSCRIPTIONAL REGULATORY PROTEIN"/>
    <property type="match status" value="1"/>
</dbReference>
<dbReference type="Proteomes" id="UP000295493">
    <property type="component" value="Unassembled WGS sequence"/>
</dbReference>